<comment type="similarity">
    <text evidence="1">Belongs to the universal ribosomal protein uL4 family.</text>
</comment>
<dbReference type="InterPro" id="IPR023574">
    <property type="entry name" value="Ribosomal_uL4_dom_sf"/>
</dbReference>
<dbReference type="InterPro" id="IPR045240">
    <property type="entry name" value="Ribosomal_uL4_euk/arch"/>
</dbReference>
<keyword evidence="5" id="KW-1185">Reference proteome</keyword>
<comment type="caution">
    <text evidence="4">The sequence shown here is derived from an EMBL/GenBank/DDBJ whole genome shotgun (WGS) entry which is preliminary data.</text>
</comment>
<evidence type="ECO:0000256" key="1">
    <source>
        <dbReference type="ARBA" id="ARBA00010528"/>
    </source>
</evidence>
<dbReference type="GO" id="GO:0006412">
    <property type="term" value="P:translation"/>
    <property type="evidence" value="ECO:0007669"/>
    <property type="project" value="InterPro"/>
</dbReference>
<sequence>MSLCLWCSRIPFSQILEALSTPTCTETIDNPSLSVNWQIIKPVLSLGVLAELWLTFPEFKVHHSSQVFVMFALDKIWCHWHCRVNTTQKQYAICSTLAASAFPALVISKGHHIEEIPEFPLVVEDKVDDYKKTKDIVLLLKKLKA</sequence>
<keyword evidence="2" id="KW-0689">Ribosomal protein</keyword>
<dbReference type="GO" id="GO:1990904">
    <property type="term" value="C:ribonucleoprotein complex"/>
    <property type="evidence" value="ECO:0007669"/>
    <property type="project" value="UniProtKB-KW"/>
</dbReference>
<protein>
    <submittedName>
        <fullName evidence="4">Uncharacterized protein</fullName>
    </submittedName>
</protein>
<dbReference type="Proteomes" id="UP000558488">
    <property type="component" value="Unassembled WGS sequence"/>
</dbReference>
<dbReference type="EMBL" id="JACAGB010000001">
    <property type="protein sequence ID" value="KAF6392667.1"/>
    <property type="molecule type" value="Genomic_DNA"/>
</dbReference>
<reference evidence="4 5" key="1">
    <citation type="journal article" date="2020" name="Nature">
        <title>Six reference-quality genomes reveal evolution of bat adaptations.</title>
        <authorList>
            <person name="Jebb D."/>
            <person name="Huang Z."/>
            <person name="Pippel M."/>
            <person name="Hughes G.M."/>
            <person name="Lavrichenko K."/>
            <person name="Devanna P."/>
            <person name="Winkler S."/>
            <person name="Jermiin L.S."/>
            <person name="Skirmuntt E.C."/>
            <person name="Katzourakis A."/>
            <person name="Burkitt-Gray L."/>
            <person name="Ray D.A."/>
            <person name="Sullivan K.A.M."/>
            <person name="Roscito J.G."/>
            <person name="Kirilenko B.M."/>
            <person name="Davalos L.M."/>
            <person name="Corthals A.P."/>
            <person name="Power M.L."/>
            <person name="Jones G."/>
            <person name="Ransome R.D."/>
            <person name="Dechmann D.K.N."/>
            <person name="Locatelli A.G."/>
            <person name="Puechmaille S.J."/>
            <person name="Fedrigo O."/>
            <person name="Jarvis E.D."/>
            <person name="Hiller M."/>
            <person name="Vernes S.C."/>
            <person name="Myers E.W."/>
            <person name="Teeling E.C."/>
        </authorList>
    </citation>
    <scope>NUCLEOTIDE SEQUENCE [LARGE SCALE GENOMIC DNA]</scope>
    <source>
        <strain evidence="4">MPipKuh1</strain>
        <tissue evidence="4">Flight muscle</tissue>
    </source>
</reference>
<dbReference type="SUPFAM" id="SSF52166">
    <property type="entry name" value="Ribosomal protein L4"/>
    <property type="match status" value="1"/>
</dbReference>
<dbReference type="PANTHER" id="PTHR19431">
    <property type="entry name" value="60S RIBOSOMAL PROTEIN L4"/>
    <property type="match status" value="1"/>
</dbReference>
<name>A0A7J8B1M1_PIPKU</name>
<dbReference type="Gene3D" id="3.40.1370.10">
    <property type="match status" value="1"/>
</dbReference>
<evidence type="ECO:0000313" key="5">
    <source>
        <dbReference type="Proteomes" id="UP000558488"/>
    </source>
</evidence>
<accession>A0A7J8B1M1</accession>
<evidence type="ECO:0000256" key="2">
    <source>
        <dbReference type="ARBA" id="ARBA00022980"/>
    </source>
</evidence>
<dbReference type="AlphaFoldDB" id="A0A7J8B1M1"/>
<proteinExistence type="inferred from homology"/>
<evidence type="ECO:0000256" key="3">
    <source>
        <dbReference type="ARBA" id="ARBA00023274"/>
    </source>
</evidence>
<evidence type="ECO:0000313" key="4">
    <source>
        <dbReference type="EMBL" id="KAF6392667.1"/>
    </source>
</evidence>
<gene>
    <name evidence="4" type="ORF">mPipKuh1_007851</name>
</gene>
<organism evidence="4 5">
    <name type="scientific">Pipistrellus kuhlii</name>
    <name type="common">Kuhl's pipistrelle</name>
    <dbReference type="NCBI Taxonomy" id="59472"/>
    <lineage>
        <taxon>Eukaryota</taxon>
        <taxon>Metazoa</taxon>
        <taxon>Chordata</taxon>
        <taxon>Craniata</taxon>
        <taxon>Vertebrata</taxon>
        <taxon>Euteleostomi</taxon>
        <taxon>Mammalia</taxon>
        <taxon>Eutheria</taxon>
        <taxon>Laurasiatheria</taxon>
        <taxon>Chiroptera</taxon>
        <taxon>Yangochiroptera</taxon>
        <taxon>Vespertilionidae</taxon>
        <taxon>Pipistrellus</taxon>
    </lineage>
</organism>
<keyword evidence="3" id="KW-0687">Ribonucleoprotein</keyword>
<dbReference type="GO" id="GO:0003735">
    <property type="term" value="F:structural constituent of ribosome"/>
    <property type="evidence" value="ECO:0007669"/>
    <property type="project" value="InterPro"/>
</dbReference>
<dbReference type="GO" id="GO:0005840">
    <property type="term" value="C:ribosome"/>
    <property type="evidence" value="ECO:0007669"/>
    <property type="project" value="UniProtKB-KW"/>
</dbReference>